<feature type="domain" description="DUF7168" evidence="1">
    <location>
        <begin position="74"/>
        <end position="188"/>
    </location>
</feature>
<sequence length="231" mass="26669">MERNAIIQKIRKLMELQLSAENVGQSGEAFAAANAIHKLLTKYNLSLDEITSEDNDEKDGLYISPKMQAHDEYGNWRDILMVKLADRNYCRNLGNVKQPSIMMVVGKKENVEIVIQLYNRLSEIFLLKAKNGLIAKYEEEEGNMTLSQQNDYMESYLLGCVDGLMEHLDSVEKNTEEKFLAIRWKSKINSWEEKHANKEGRIKVEVDIKEEDAYTSGIVEGRNTRLYQEIK</sequence>
<name>A0ABS6Y7J0_9BACT</name>
<protein>
    <submittedName>
        <fullName evidence="2">DUF2786 domain-containing protein</fullName>
    </submittedName>
</protein>
<evidence type="ECO:0000259" key="1">
    <source>
        <dbReference type="Pfam" id="PF23771"/>
    </source>
</evidence>
<accession>A0ABS6Y7J0</accession>
<organism evidence="2 3">
    <name type="scientific">Prevotella melaninogenica</name>
    <dbReference type="NCBI Taxonomy" id="28132"/>
    <lineage>
        <taxon>Bacteria</taxon>
        <taxon>Pseudomonadati</taxon>
        <taxon>Bacteroidota</taxon>
        <taxon>Bacteroidia</taxon>
        <taxon>Bacteroidales</taxon>
        <taxon>Prevotellaceae</taxon>
        <taxon>Prevotella</taxon>
    </lineage>
</organism>
<comment type="caution">
    <text evidence="2">The sequence shown here is derived from an EMBL/GenBank/DDBJ whole genome shotgun (WGS) entry which is preliminary data.</text>
</comment>
<gene>
    <name evidence="2" type="ORF">KZO77_10625</name>
</gene>
<evidence type="ECO:0000313" key="3">
    <source>
        <dbReference type="Proteomes" id="UP000812077"/>
    </source>
</evidence>
<dbReference type="RefSeq" id="WP_219433930.1">
    <property type="nucleotide sequence ID" value="NZ_JAHXCP010000023.1"/>
</dbReference>
<dbReference type="InterPro" id="IPR055592">
    <property type="entry name" value="DUF7168"/>
</dbReference>
<evidence type="ECO:0000313" key="2">
    <source>
        <dbReference type="EMBL" id="MBW4755473.1"/>
    </source>
</evidence>
<dbReference type="Proteomes" id="UP000812077">
    <property type="component" value="Unassembled WGS sequence"/>
</dbReference>
<dbReference type="Pfam" id="PF23771">
    <property type="entry name" value="DUF7168"/>
    <property type="match status" value="1"/>
</dbReference>
<proteinExistence type="predicted"/>
<dbReference type="EMBL" id="JAHXCP010000023">
    <property type="protein sequence ID" value="MBW4755473.1"/>
    <property type="molecule type" value="Genomic_DNA"/>
</dbReference>
<reference evidence="2 3" key="1">
    <citation type="submission" date="2021-07" db="EMBL/GenBank/DDBJ databases">
        <title>Genomic diversity and antimicrobial resistance of Prevotella spp. isolated from chronic lung disease airways.</title>
        <authorList>
            <person name="Webb K.A."/>
            <person name="Olagoke O.S."/>
            <person name="Baird T."/>
            <person name="Neill J."/>
            <person name="Pham A."/>
            <person name="Wells T.J."/>
            <person name="Ramsay K.A."/>
            <person name="Bell S.C."/>
            <person name="Sarovich D.S."/>
            <person name="Price E.P."/>
        </authorList>
    </citation>
    <scope>NUCLEOTIDE SEQUENCE [LARGE SCALE GENOMIC DNA]</scope>
    <source>
        <strain evidence="2 3">SCHI0027.S.6</strain>
    </source>
</reference>
<keyword evidence="3" id="KW-1185">Reference proteome</keyword>